<dbReference type="AlphaFoldDB" id="A0A166CYH0"/>
<accession>A0A166CYH0</accession>
<dbReference type="Proteomes" id="UP000076532">
    <property type="component" value="Unassembled WGS sequence"/>
</dbReference>
<evidence type="ECO:0000313" key="1">
    <source>
        <dbReference type="EMBL" id="KZP14133.1"/>
    </source>
</evidence>
<gene>
    <name evidence="1" type="ORF">FIBSPDRAFT_896864</name>
</gene>
<sequence>MQKVAAAATYPLPGKSGARVFEWKAEGTYWIRKAMSRGYIEQQWGSMAEGHLCYDSFRNEWDYCELFNPAAEPPEEEDNNNMQHDYYHGQYVIEPGSPQMLHARQGVDAVSSANDAISTNNLRQSYLNCHSGGEIIKPEPMDVILCSRYGFPYITLLCGTTHTRC</sequence>
<proteinExistence type="predicted"/>
<dbReference type="EMBL" id="KV417622">
    <property type="protein sequence ID" value="KZP14133.1"/>
    <property type="molecule type" value="Genomic_DNA"/>
</dbReference>
<name>A0A166CYH0_9AGAM</name>
<keyword evidence="2" id="KW-1185">Reference proteome</keyword>
<organism evidence="1 2">
    <name type="scientific">Athelia psychrophila</name>
    <dbReference type="NCBI Taxonomy" id="1759441"/>
    <lineage>
        <taxon>Eukaryota</taxon>
        <taxon>Fungi</taxon>
        <taxon>Dikarya</taxon>
        <taxon>Basidiomycota</taxon>
        <taxon>Agaricomycotina</taxon>
        <taxon>Agaricomycetes</taxon>
        <taxon>Agaricomycetidae</taxon>
        <taxon>Atheliales</taxon>
        <taxon>Atheliaceae</taxon>
        <taxon>Athelia</taxon>
    </lineage>
</organism>
<evidence type="ECO:0000313" key="2">
    <source>
        <dbReference type="Proteomes" id="UP000076532"/>
    </source>
</evidence>
<protein>
    <submittedName>
        <fullName evidence="1">Uncharacterized protein</fullName>
    </submittedName>
</protein>
<reference evidence="1 2" key="1">
    <citation type="journal article" date="2016" name="Mol. Biol. Evol.">
        <title>Comparative Genomics of Early-Diverging Mushroom-Forming Fungi Provides Insights into the Origins of Lignocellulose Decay Capabilities.</title>
        <authorList>
            <person name="Nagy L.G."/>
            <person name="Riley R."/>
            <person name="Tritt A."/>
            <person name="Adam C."/>
            <person name="Daum C."/>
            <person name="Floudas D."/>
            <person name="Sun H."/>
            <person name="Yadav J.S."/>
            <person name="Pangilinan J."/>
            <person name="Larsson K.H."/>
            <person name="Matsuura K."/>
            <person name="Barry K."/>
            <person name="Labutti K."/>
            <person name="Kuo R."/>
            <person name="Ohm R.A."/>
            <person name="Bhattacharya S.S."/>
            <person name="Shirouzu T."/>
            <person name="Yoshinaga Y."/>
            <person name="Martin F.M."/>
            <person name="Grigoriev I.V."/>
            <person name="Hibbett D.S."/>
        </authorList>
    </citation>
    <scope>NUCLEOTIDE SEQUENCE [LARGE SCALE GENOMIC DNA]</scope>
    <source>
        <strain evidence="1 2">CBS 109695</strain>
    </source>
</reference>
<dbReference type="OrthoDB" id="3237250at2759"/>